<evidence type="ECO:0000313" key="3">
    <source>
        <dbReference type="Proteomes" id="UP000054928"/>
    </source>
</evidence>
<organism evidence="2 3">
    <name type="scientific">Plasmopara halstedii</name>
    <name type="common">Downy mildew of sunflower</name>
    <dbReference type="NCBI Taxonomy" id="4781"/>
    <lineage>
        <taxon>Eukaryota</taxon>
        <taxon>Sar</taxon>
        <taxon>Stramenopiles</taxon>
        <taxon>Oomycota</taxon>
        <taxon>Peronosporomycetes</taxon>
        <taxon>Peronosporales</taxon>
        <taxon>Peronosporaceae</taxon>
        <taxon>Plasmopara</taxon>
    </lineage>
</organism>
<dbReference type="EMBL" id="CCYD01003042">
    <property type="protein sequence ID" value="CEG48818.1"/>
    <property type="molecule type" value="Genomic_DNA"/>
</dbReference>
<name>A0A0P1B489_PLAHL</name>
<proteinExistence type="predicted"/>
<sequence length="84" mass="8885">MLFVVLIFVVVRVTSASAIAHSTYPAVGGKSVDLGVPVSDVSHSNQSVSSSDDKKIDDIEERGQTSQMLGFIKGLTTRLCSGED</sequence>
<accession>A0A0P1B489</accession>
<keyword evidence="1" id="KW-0732">Signal</keyword>
<keyword evidence="3" id="KW-1185">Reference proteome</keyword>
<protein>
    <recommendedName>
        <fullName evidence="4">RxLR-like protein</fullName>
    </recommendedName>
</protein>
<reference evidence="3" key="1">
    <citation type="submission" date="2014-09" db="EMBL/GenBank/DDBJ databases">
        <authorList>
            <person name="Sharma Rahul"/>
            <person name="Thines Marco"/>
        </authorList>
    </citation>
    <scope>NUCLEOTIDE SEQUENCE [LARGE SCALE GENOMIC DNA]</scope>
</reference>
<feature type="signal peptide" evidence="1">
    <location>
        <begin position="1"/>
        <end position="16"/>
    </location>
</feature>
<dbReference type="Proteomes" id="UP000054928">
    <property type="component" value="Unassembled WGS sequence"/>
</dbReference>
<dbReference type="RefSeq" id="XP_024585187.1">
    <property type="nucleotide sequence ID" value="XM_024719938.1"/>
</dbReference>
<feature type="chain" id="PRO_5006059178" description="RxLR-like protein" evidence="1">
    <location>
        <begin position="17"/>
        <end position="84"/>
    </location>
</feature>
<evidence type="ECO:0000256" key="1">
    <source>
        <dbReference type="SAM" id="SignalP"/>
    </source>
</evidence>
<evidence type="ECO:0000313" key="2">
    <source>
        <dbReference type="EMBL" id="CEG48818.1"/>
    </source>
</evidence>
<dbReference type="GeneID" id="36401673"/>
<dbReference type="AlphaFoldDB" id="A0A0P1B489"/>
<evidence type="ECO:0008006" key="4">
    <source>
        <dbReference type="Google" id="ProtNLM"/>
    </source>
</evidence>